<organism evidence="4 5">
    <name type="scientific">Archangium gephyra</name>
    <dbReference type="NCBI Taxonomy" id="48"/>
    <lineage>
        <taxon>Bacteria</taxon>
        <taxon>Pseudomonadati</taxon>
        <taxon>Myxococcota</taxon>
        <taxon>Myxococcia</taxon>
        <taxon>Myxococcales</taxon>
        <taxon>Cystobacterineae</taxon>
        <taxon>Archangiaceae</taxon>
        <taxon>Archangium</taxon>
    </lineage>
</organism>
<evidence type="ECO:0000256" key="1">
    <source>
        <dbReference type="ARBA" id="ARBA00022729"/>
    </source>
</evidence>
<dbReference type="PROSITE" id="PS51257">
    <property type="entry name" value="PROKAR_LIPOPROTEIN"/>
    <property type="match status" value="1"/>
</dbReference>
<dbReference type="AlphaFoldDB" id="A0A2W5TRK2"/>
<dbReference type="Proteomes" id="UP000249061">
    <property type="component" value="Unassembled WGS sequence"/>
</dbReference>
<reference evidence="4 5" key="1">
    <citation type="submission" date="2017-08" db="EMBL/GenBank/DDBJ databases">
        <title>Infants hospitalized years apart are colonized by the same room-sourced microbial strains.</title>
        <authorList>
            <person name="Brooks B."/>
            <person name="Olm M.R."/>
            <person name="Firek B.A."/>
            <person name="Baker R."/>
            <person name="Thomas B.C."/>
            <person name="Morowitz M.J."/>
            <person name="Banfield J.F."/>
        </authorList>
    </citation>
    <scope>NUCLEOTIDE SEQUENCE [LARGE SCALE GENOMIC DNA]</scope>
    <source>
        <strain evidence="4">S2_003_000_R2_14</strain>
    </source>
</reference>
<keyword evidence="3" id="KW-1015">Disulfide bond</keyword>
<dbReference type="InterPro" id="IPR011936">
    <property type="entry name" value="Myxo_disulph_rpt"/>
</dbReference>
<comment type="caution">
    <text evidence="4">The sequence shown here is derived from an EMBL/GenBank/DDBJ whole genome shotgun (WGS) entry which is preliminary data.</text>
</comment>
<evidence type="ECO:0000313" key="5">
    <source>
        <dbReference type="Proteomes" id="UP000249061"/>
    </source>
</evidence>
<evidence type="ECO:0000313" key="4">
    <source>
        <dbReference type="EMBL" id="PZR16003.1"/>
    </source>
</evidence>
<gene>
    <name evidence="4" type="ORF">DI536_06795</name>
</gene>
<dbReference type="Pfam" id="PF13948">
    <property type="entry name" value="DUF4215"/>
    <property type="match status" value="2"/>
</dbReference>
<accession>A0A2W5TRK2</accession>
<dbReference type="EMBL" id="QFQP01000004">
    <property type="protein sequence ID" value="PZR16003.1"/>
    <property type="molecule type" value="Genomic_DNA"/>
</dbReference>
<evidence type="ECO:0000256" key="3">
    <source>
        <dbReference type="ARBA" id="ARBA00023157"/>
    </source>
</evidence>
<protein>
    <submittedName>
        <fullName evidence="4">Uncharacterized protein</fullName>
    </submittedName>
</protein>
<keyword evidence="2" id="KW-0677">Repeat</keyword>
<proteinExistence type="predicted"/>
<name>A0A2W5TRK2_9BACT</name>
<sequence length="1237" mass="126761">MTQLRRLSLAALALVAVGCFEPNSDECSPGVVCPAGSKCSGDKTQCIGLNDTCGNGVTEGSERCDDGNVRNGDDCRSDCRGRAACGDGNPDTDLRDEQGLQLELCDDGNNVSGDGCSADCKSTEDCGNNISDTARGEECDDGRDGGHECNLSCRLKRCGDNTRDFRVDGGNELCDDGNATSGDGCSADCRSDERCGNGITDTARGEECDGQPDCNACRWKRCGDGVRDTFADGGEEECDEGDGDGGMNGTGPWCSAQCTLKLCGNAITDRLAAWDGGIRSEECDDGNSVEGDTCGNTCLIPRCGNGHLDPMELCDDGNNASGDGCRSDCLGLELCGDNFRDVLLRDGGTEACDDGNRDGGDGCRADCQGTELCGDGKLDPVLVDGGTEVCDDNNQLGGDGCRADCLGVELCGDTFTDPILKDGGFEACDDGNTDAGDGCRADCRGIEICGDNQLDVLRDGGLEICDDGNTVGGDTCAADCQSTGLCGNGDIETNLGEECDDGNSVDVDGCSNLCKLAICGDSIVRSVGAPTEQCDTGGPSATCSFRCTFQRCGDGLVNTFAGEQCDVASTQADAGTETTTCDTDCTVAFCGDNTRNAARGEDCDTGGNTASCNADCTTAVCGDRKVNPNTLPPEQCDTGADTVQCDNDCTTVICGDGHWNADAGEQCDDGNTANDDRCVTNCRLNVCGDGFRNIRDAGFEACDDGNTANETRCAYGTPVCTGCNSACSAVLNLVGPYCGDNTTQADAGEACDDGNTTTESACVYGQTSCTGCAGDCRAAYSLVGNRFCGNGVQDVQLDGGIEPCDDGNTQTETQCPYGVANCSVCSANCQTVIARTGPRCGDNATQTDAGEACDDGNTTNENSCSYGQTSCTGCSSDCRSEYSLPGLAFCGNGVRDTQLDGGLEPCDDGNTITEAECPYGLGSCSVCAGDCQSLVARTGPRCGDNTTQADAGEACDDGNIVNENDCAYGQASCTACASDCRSTYTVTGTLRCGNGVKDLQLDGGLEPCDDGNTTTEAACDYGTASCTACSANCQNTLNLTGNVCGDGVRDPIREQCDDRNTNACGTCNATCTAAQSFSSAQGTIRTVHDADFGANPTEGQTIVLNDGANTPTTFCMRFDNAIFTCPAGQVMIDLTGSSPNADQVADVVVAAINGVGSTLNITATKRTTQPYVALRNDTQGAIGNQPITGTVSINGWVMTGMSGGSGGFDCANGTGCAVHQDCSSGYCNPTTHVCANP</sequence>
<evidence type="ECO:0000256" key="2">
    <source>
        <dbReference type="ARBA" id="ARBA00022737"/>
    </source>
</evidence>
<keyword evidence="1" id="KW-0732">Signal</keyword>
<dbReference type="NCBIfam" id="TIGR02232">
    <property type="entry name" value="myxo_disulf_rpt"/>
    <property type="match status" value="9"/>
</dbReference>